<gene>
    <name evidence="2" type="ORF">HJG59_020009</name>
</gene>
<comment type="caution">
    <text evidence="2">The sequence shown here is derived from an EMBL/GenBank/DDBJ whole genome shotgun (WGS) entry which is preliminary data.</text>
</comment>
<accession>A0A7J8DS11</accession>
<sequence>MTLRASSAPKPSTDGITSDRARHIYALEQRRLFGLARFCTSLLRSCDVQPLPRSRSREGGSRESSAAGLHRESVAAGGTGGKAVGVLSEPAGRRPLPRRQGARAYRYLFK</sequence>
<keyword evidence="3" id="KW-1185">Reference proteome</keyword>
<organism evidence="2 3">
    <name type="scientific">Molossus molossus</name>
    <name type="common">Pallas' mastiff bat</name>
    <name type="synonym">Vespertilio molossus</name>
    <dbReference type="NCBI Taxonomy" id="27622"/>
    <lineage>
        <taxon>Eukaryota</taxon>
        <taxon>Metazoa</taxon>
        <taxon>Chordata</taxon>
        <taxon>Craniata</taxon>
        <taxon>Vertebrata</taxon>
        <taxon>Euteleostomi</taxon>
        <taxon>Mammalia</taxon>
        <taxon>Eutheria</taxon>
        <taxon>Laurasiatheria</taxon>
        <taxon>Chiroptera</taxon>
        <taxon>Yangochiroptera</taxon>
        <taxon>Molossidae</taxon>
        <taxon>Molossus</taxon>
    </lineage>
</organism>
<feature type="region of interest" description="Disordered" evidence="1">
    <location>
        <begin position="49"/>
        <end position="99"/>
    </location>
</feature>
<dbReference type="Proteomes" id="UP000550707">
    <property type="component" value="Unassembled WGS sequence"/>
</dbReference>
<protein>
    <submittedName>
        <fullName evidence="2">Zinc finger protein 365</fullName>
    </submittedName>
</protein>
<evidence type="ECO:0000313" key="2">
    <source>
        <dbReference type="EMBL" id="KAF6426024.1"/>
    </source>
</evidence>
<dbReference type="AlphaFoldDB" id="A0A7J8DS11"/>
<reference evidence="2 3" key="1">
    <citation type="journal article" date="2020" name="Nature">
        <title>Six reference-quality genomes reveal evolution of bat adaptations.</title>
        <authorList>
            <person name="Jebb D."/>
            <person name="Huang Z."/>
            <person name="Pippel M."/>
            <person name="Hughes G.M."/>
            <person name="Lavrichenko K."/>
            <person name="Devanna P."/>
            <person name="Winkler S."/>
            <person name="Jermiin L.S."/>
            <person name="Skirmuntt E.C."/>
            <person name="Katzourakis A."/>
            <person name="Burkitt-Gray L."/>
            <person name="Ray D.A."/>
            <person name="Sullivan K.A.M."/>
            <person name="Roscito J.G."/>
            <person name="Kirilenko B.M."/>
            <person name="Davalos L.M."/>
            <person name="Corthals A.P."/>
            <person name="Power M.L."/>
            <person name="Jones G."/>
            <person name="Ransome R.D."/>
            <person name="Dechmann D.K.N."/>
            <person name="Locatelli A.G."/>
            <person name="Puechmaille S.J."/>
            <person name="Fedrigo O."/>
            <person name="Jarvis E.D."/>
            <person name="Hiller M."/>
            <person name="Vernes S.C."/>
            <person name="Myers E.W."/>
            <person name="Teeling E.C."/>
        </authorList>
    </citation>
    <scope>NUCLEOTIDE SEQUENCE [LARGE SCALE GENOMIC DNA]</scope>
    <source>
        <strain evidence="2">MMolMol1</strain>
        <tissue evidence="2">Muscle</tissue>
    </source>
</reference>
<name>A0A7J8DS11_MOLMO</name>
<feature type="region of interest" description="Disordered" evidence="1">
    <location>
        <begin position="1"/>
        <end position="20"/>
    </location>
</feature>
<evidence type="ECO:0000256" key="1">
    <source>
        <dbReference type="SAM" id="MobiDB-lite"/>
    </source>
</evidence>
<evidence type="ECO:0000313" key="3">
    <source>
        <dbReference type="Proteomes" id="UP000550707"/>
    </source>
</evidence>
<proteinExistence type="predicted"/>
<dbReference type="EMBL" id="JACASF010000017">
    <property type="protein sequence ID" value="KAF6426024.1"/>
    <property type="molecule type" value="Genomic_DNA"/>
</dbReference>